<keyword evidence="2" id="KW-1185">Reference proteome</keyword>
<protein>
    <submittedName>
        <fullName evidence="1">Uncharacterized protein</fullName>
    </submittedName>
</protein>
<evidence type="ECO:0000313" key="1">
    <source>
        <dbReference type="EMBL" id="OJA12805.1"/>
    </source>
</evidence>
<organism evidence="1 2">
    <name type="scientific">Rhizopogon vesiculosus</name>
    <dbReference type="NCBI Taxonomy" id="180088"/>
    <lineage>
        <taxon>Eukaryota</taxon>
        <taxon>Fungi</taxon>
        <taxon>Dikarya</taxon>
        <taxon>Basidiomycota</taxon>
        <taxon>Agaricomycotina</taxon>
        <taxon>Agaricomycetes</taxon>
        <taxon>Agaricomycetidae</taxon>
        <taxon>Boletales</taxon>
        <taxon>Suillineae</taxon>
        <taxon>Rhizopogonaceae</taxon>
        <taxon>Rhizopogon</taxon>
    </lineage>
</organism>
<dbReference type="EMBL" id="LVVM01004490">
    <property type="protein sequence ID" value="OJA12805.1"/>
    <property type="molecule type" value="Genomic_DNA"/>
</dbReference>
<reference evidence="1 2" key="1">
    <citation type="submission" date="2016-03" db="EMBL/GenBank/DDBJ databases">
        <title>Comparative genomics of the ectomycorrhizal sister species Rhizopogon vinicolor and Rhizopogon vesiculosus (Basidiomycota: Boletales) reveals a divergence of the mating type B locus.</title>
        <authorList>
            <person name="Mujic A.B."/>
            <person name="Kuo A."/>
            <person name="Tritt A."/>
            <person name="Lipzen A."/>
            <person name="Chen C."/>
            <person name="Johnson J."/>
            <person name="Sharma A."/>
            <person name="Barry K."/>
            <person name="Grigoriev I.V."/>
            <person name="Spatafora J.W."/>
        </authorList>
    </citation>
    <scope>NUCLEOTIDE SEQUENCE [LARGE SCALE GENOMIC DNA]</scope>
    <source>
        <strain evidence="1 2">AM-OR11-056</strain>
    </source>
</reference>
<dbReference type="AlphaFoldDB" id="A0A1J8PVA6"/>
<dbReference type="Proteomes" id="UP000183567">
    <property type="component" value="Unassembled WGS sequence"/>
</dbReference>
<accession>A0A1J8PVA6</accession>
<proteinExistence type="predicted"/>
<gene>
    <name evidence="1" type="ORF">AZE42_05827</name>
</gene>
<sequence>MDTFLMNGSHVTLNDGYSTLFQ</sequence>
<name>A0A1J8PVA6_9AGAM</name>
<comment type="caution">
    <text evidence="1">The sequence shown here is derived from an EMBL/GenBank/DDBJ whole genome shotgun (WGS) entry which is preliminary data.</text>
</comment>
<evidence type="ECO:0000313" key="2">
    <source>
        <dbReference type="Proteomes" id="UP000183567"/>
    </source>
</evidence>